<accession>A0A2D2B433</accession>
<dbReference type="AlphaFoldDB" id="A0A2D2B433"/>
<dbReference type="InterPro" id="IPR000669">
    <property type="entry name" value="Mannitol_DH"/>
</dbReference>
<dbReference type="PANTHER" id="PTHR43362:SF1">
    <property type="entry name" value="MANNITOL DEHYDROGENASE 2-RELATED"/>
    <property type="match status" value="1"/>
</dbReference>
<dbReference type="OrthoDB" id="271711at2"/>
<evidence type="ECO:0000259" key="2">
    <source>
        <dbReference type="Pfam" id="PF01232"/>
    </source>
</evidence>
<sequence length="466" mass="51489">MQTRRPLYDRSKTTIGVVHFGPGAFHRAHQAVYFDRLLAADPRWAICGVSLRSSEVQDALAPQDGLYTLLELGERTRPRIIGALTQILVAPREPEAVAARLAAPTTHLVTLTVTQSGYCLTPEGVLDLAHPDIIHDLSGAMWPRSVEGWLVEGLRRRRAARLPAFTVLSCDDLPSNGRRLREAVIAFAALRDPELARWIARETRFPRTLSDSITPATDDALRLRAGCATGLMDAWPVQREPFSQWVIEDDLGPDRDALAVIATLTDEVEAWEQAQRHLLGGVRTSLAYLGLLRGRRTVRDAVADEPLIGFLRAMLLDEIVPVLQAPRDFNASAYVEALFERFRNPAIEHKLSQLAWDGSDKLPARILPIIADALAADRSIRRLAYPVAAWMRFVVRQAAAAAPLTDPLAGTLATLGRQCGGDAARDIERFLTLDCVFPARLTQDARFREALAWAYARLPSELDSGT</sequence>
<gene>
    <name evidence="4" type="ORF">CSW64_11670</name>
</gene>
<evidence type="ECO:0000259" key="3">
    <source>
        <dbReference type="Pfam" id="PF08125"/>
    </source>
</evidence>
<dbReference type="InterPro" id="IPR013328">
    <property type="entry name" value="6PGD_dom2"/>
</dbReference>
<feature type="domain" description="Mannitol dehydrogenase N-terminal" evidence="2">
    <location>
        <begin position="16"/>
        <end position="249"/>
    </location>
</feature>
<organism evidence="4 5">
    <name type="scientific">Caulobacter mirabilis</name>
    <dbReference type="NCBI Taxonomy" id="69666"/>
    <lineage>
        <taxon>Bacteria</taxon>
        <taxon>Pseudomonadati</taxon>
        <taxon>Pseudomonadota</taxon>
        <taxon>Alphaproteobacteria</taxon>
        <taxon>Caulobacterales</taxon>
        <taxon>Caulobacteraceae</taxon>
        <taxon>Caulobacter</taxon>
    </lineage>
</organism>
<dbReference type="Proteomes" id="UP000228945">
    <property type="component" value="Chromosome"/>
</dbReference>
<dbReference type="GO" id="GO:0016616">
    <property type="term" value="F:oxidoreductase activity, acting on the CH-OH group of donors, NAD or NADP as acceptor"/>
    <property type="evidence" value="ECO:0007669"/>
    <property type="project" value="TreeGrafter"/>
</dbReference>
<dbReference type="InterPro" id="IPR013131">
    <property type="entry name" value="Mannitol_DH_N"/>
</dbReference>
<evidence type="ECO:0000313" key="5">
    <source>
        <dbReference type="Proteomes" id="UP000228945"/>
    </source>
</evidence>
<reference evidence="4 5" key="1">
    <citation type="submission" date="2017-10" db="EMBL/GenBank/DDBJ databases">
        <title>Genome sequence of Caulobacter mirabilis FWC38.</title>
        <authorList>
            <person name="Fiebig A."/>
            <person name="Crosson S."/>
        </authorList>
    </citation>
    <scope>NUCLEOTIDE SEQUENCE [LARGE SCALE GENOMIC DNA]</scope>
    <source>
        <strain evidence="4 5">FWC 38</strain>
    </source>
</reference>
<keyword evidence="5" id="KW-1185">Reference proteome</keyword>
<dbReference type="SUPFAM" id="SSF51735">
    <property type="entry name" value="NAD(P)-binding Rossmann-fold domains"/>
    <property type="match status" value="1"/>
</dbReference>
<dbReference type="InterPro" id="IPR036291">
    <property type="entry name" value="NAD(P)-bd_dom_sf"/>
</dbReference>
<dbReference type="Pfam" id="PF08125">
    <property type="entry name" value="Mannitol_dh_C"/>
    <property type="match status" value="1"/>
</dbReference>
<dbReference type="SUPFAM" id="SSF48179">
    <property type="entry name" value="6-phosphogluconate dehydrogenase C-terminal domain-like"/>
    <property type="match status" value="1"/>
</dbReference>
<evidence type="ECO:0000256" key="1">
    <source>
        <dbReference type="ARBA" id="ARBA00023002"/>
    </source>
</evidence>
<proteinExistence type="predicted"/>
<dbReference type="InterPro" id="IPR013118">
    <property type="entry name" value="Mannitol_DH_C"/>
</dbReference>
<keyword evidence="1" id="KW-0560">Oxidoreductase</keyword>
<name>A0A2D2B433_9CAUL</name>
<dbReference type="PRINTS" id="PR00084">
    <property type="entry name" value="MTLDHDRGNASE"/>
</dbReference>
<evidence type="ECO:0000313" key="4">
    <source>
        <dbReference type="EMBL" id="ATQ44986.1"/>
    </source>
</evidence>
<dbReference type="EMBL" id="CP024201">
    <property type="protein sequence ID" value="ATQ44986.1"/>
    <property type="molecule type" value="Genomic_DNA"/>
</dbReference>
<dbReference type="KEGG" id="cmb:CSW64_11670"/>
<dbReference type="PANTHER" id="PTHR43362">
    <property type="entry name" value="MANNITOL DEHYDROGENASE DSF1-RELATED"/>
    <property type="match status" value="1"/>
</dbReference>
<dbReference type="InterPro" id="IPR050988">
    <property type="entry name" value="Mannitol_DH/Oxidoreductase"/>
</dbReference>
<dbReference type="Gene3D" id="3.40.50.720">
    <property type="entry name" value="NAD(P)-binding Rossmann-like Domain"/>
    <property type="match status" value="1"/>
</dbReference>
<feature type="domain" description="Mannitol dehydrogenase C-terminal" evidence="3">
    <location>
        <begin position="268"/>
        <end position="457"/>
    </location>
</feature>
<dbReference type="InterPro" id="IPR008927">
    <property type="entry name" value="6-PGluconate_DH-like_C_sf"/>
</dbReference>
<protein>
    <submittedName>
        <fullName evidence="4">Mannitol dehydrogenase</fullName>
    </submittedName>
</protein>
<dbReference type="Pfam" id="PF01232">
    <property type="entry name" value="Mannitol_dh"/>
    <property type="match status" value="1"/>
</dbReference>
<dbReference type="Gene3D" id="1.10.1040.10">
    <property type="entry name" value="N-(1-d-carboxylethyl)-l-norvaline Dehydrogenase, domain 2"/>
    <property type="match status" value="1"/>
</dbReference>